<dbReference type="InterPro" id="IPR052191">
    <property type="entry name" value="tRNA_ntf/polyA_polymerase_I"/>
</dbReference>
<evidence type="ECO:0000313" key="13">
    <source>
        <dbReference type="EMBL" id="GGD08064.1"/>
    </source>
</evidence>
<dbReference type="InterPro" id="IPR043519">
    <property type="entry name" value="NT_sf"/>
</dbReference>
<feature type="domain" description="Polymerase A arginine-rich C-terminal" evidence="11">
    <location>
        <begin position="333"/>
        <end position="451"/>
    </location>
</feature>
<feature type="domain" description="tRNA nucleotidyltransferase/poly(A) polymerase RNA and SrmB- binding" evidence="12">
    <location>
        <begin position="218"/>
        <end position="280"/>
    </location>
</feature>
<dbReference type="EC" id="2.7.7.19" evidence="7"/>
<keyword evidence="4 7" id="KW-0067">ATP-binding</keyword>
<dbReference type="InterPro" id="IPR025866">
    <property type="entry name" value="PolyA_pol_arg_C_dom"/>
</dbReference>
<reference evidence="14" key="1">
    <citation type="journal article" date="2019" name="Int. J. Syst. Evol. Microbiol.">
        <title>The Global Catalogue of Microorganisms (GCM) 10K type strain sequencing project: providing services to taxonomists for standard genome sequencing and annotation.</title>
        <authorList>
            <consortium name="The Broad Institute Genomics Platform"/>
            <consortium name="The Broad Institute Genome Sequencing Center for Infectious Disease"/>
            <person name="Wu L."/>
            <person name="Ma J."/>
        </authorList>
    </citation>
    <scope>NUCLEOTIDE SEQUENCE [LARGE SCALE GENOMIC DNA]</scope>
    <source>
        <strain evidence="14">CGMCC 1.12482</strain>
    </source>
</reference>
<comment type="catalytic activity">
    <reaction evidence="7">
        <text>RNA(n) + ATP = RNA(n)-3'-adenine ribonucleotide + diphosphate</text>
        <dbReference type="Rhea" id="RHEA:11332"/>
        <dbReference type="Rhea" id="RHEA-COMP:14527"/>
        <dbReference type="Rhea" id="RHEA-COMP:17347"/>
        <dbReference type="ChEBI" id="CHEBI:30616"/>
        <dbReference type="ChEBI" id="CHEBI:33019"/>
        <dbReference type="ChEBI" id="CHEBI:140395"/>
        <dbReference type="ChEBI" id="CHEBI:173115"/>
        <dbReference type="EC" id="2.7.7.19"/>
    </reaction>
</comment>
<evidence type="ECO:0000256" key="7">
    <source>
        <dbReference type="HAMAP-Rule" id="MF_00957"/>
    </source>
</evidence>
<organism evidence="13 14">
    <name type="scientific">Halopseudomonas salina</name>
    <dbReference type="NCBI Taxonomy" id="1323744"/>
    <lineage>
        <taxon>Bacteria</taxon>
        <taxon>Pseudomonadati</taxon>
        <taxon>Pseudomonadota</taxon>
        <taxon>Gammaproteobacteria</taxon>
        <taxon>Pseudomonadales</taxon>
        <taxon>Pseudomonadaceae</taxon>
        <taxon>Halopseudomonas</taxon>
    </lineage>
</organism>
<dbReference type="InterPro" id="IPR010206">
    <property type="entry name" value="PolA_pol_I"/>
</dbReference>
<name>A0ABQ1PZJ7_9GAMM</name>
<keyword evidence="2 7" id="KW-0808">Transferase</keyword>
<dbReference type="HAMAP" id="MF_00957">
    <property type="entry name" value="PolyA_pol"/>
    <property type="match status" value="1"/>
</dbReference>
<dbReference type="PANTHER" id="PTHR43051">
    <property type="entry name" value="POLYNUCLEOTIDE ADENYLYLTRANSFERASE FAMILY PROTEIN"/>
    <property type="match status" value="1"/>
</dbReference>
<evidence type="ECO:0000256" key="5">
    <source>
        <dbReference type="ARBA" id="ARBA00022884"/>
    </source>
</evidence>
<feature type="active site" evidence="7">
    <location>
        <position position="76"/>
    </location>
</feature>
<dbReference type="InterPro" id="IPR032828">
    <property type="entry name" value="PolyA_RNA-bd"/>
</dbReference>
<keyword evidence="5 7" id="KW-0694">RNA-binding</keyword>
<dbReference type="Gene3D" id="1.10.3090.10">
    <property type="entry name" value="cca-adding enzyme, domain 2"/>
    <property type="match status" value="1"/>
</dbReference>
<evidence type="ECO:0000313" key="14">
    <source>
        <dbReference type="Proteomes" id="UP000638188"/>
    </source>
</evidence>
<evidence type="ECO:0000256" key="8">
    <source>
        <dbReference type="RuleBase" id="RU003953"/>
    </source>
</evidence>
<evidence type="ECO:0000259" key="11">
    <source>
        <dbReference type="Pfam" id="PF12626"/>
    </source>
</evidence>
<proteinExistence type="inferred from homology"/>
<gene>
    <name evidence="7 13" type="primary">pcnB</name>
    <name evidence="13" type="ORF">GCM10007418_28860</name>
</gene>
<feature type="compositionally biased region" description="Basic residues" evidence="9">
    <location>
        <begin position="441"/>
        <end position="459"/>
    </location>
</feature>
<evidence type="ECO:0000259" key="10">
    <source>
        <dbReference type="Pfam" id="PF01743"/>
    </source>
</evidence>
<dbReference type="Pfam" id="PF12627">
    <property type="entry name" value="PolyA_pol_RNAbd"/>
    <property type="match status" value="1"/>
</dbReference>
<feature type="active site" evidence="7">
    <location>
        <position position="160"/>
    </location>
</feature>
<evidence type="ECO:0000256" key="9">
    <source>
        <dbReference type="SAM" id="MobiDB-lite"/>
    </source>
</evidence>
<comment type="caution">
    <text evidence="13">The sequence shown here is derived from an EMBL/GenBank/DDBJ whole genome shotgun (WGS) entry which is preliminary data.</text>
</comment>
<comment type="function">
    <text evidence="7">Adds poly(A) tail to the 3' end of many RNAs, which usually targets these RNAs for decay. Plays a significant role in the global control of gene expression, through influencing the rate of transcript degradation, and in the general RNA quality control.</text>
</comment>
<evidence type="ECO:0000256" key="1">
    <source>
        <dbReference type="ARBA" id="ARBA00022664"/>
    </source>
</evidence>
<dbReference type="EMBL" id="BMFF01000006">
    <property type="protein sequence ID" value="GGD08064.1"/>
    <property type="molecule type" value="Genomic_DNA"/>
</dbReference>
<sequence>MIRKLLKKLPTPFGRQVHRRTTPSVIPASQHSLRRERLSKNAVNVVERLQQAGYQAFVVGGCVRDSLLNMSPKDYDVATSATPEQVRATFRNARLIGRRFKLVHVHFGREIIEVATFRANHADDEAGEPQSDDKSRQSESGRLLRDNVYGNFEQDAQRRDFTINALYYDVSTGYIHDYANGMHDIRNGLIRLIGDPEQRYQEDPVRMLRAVRFAAKLDFEIEPHSAAPIPDMTDLLFDIPPARLFDESLKLLMSGQGEKTFDLLHYYYLFEPLFPDTEEAIEANPDYSLALIRQALRNTDDRIREGRPVTPAFLFAALLWPALAPRIQALEAQGIPTIPAQQQAAQDLLTEQCQHIAIPKRFSVPLREIWDMQPRLERRSGRRADQLLEHPRFRAAYDFLLLRETAGEQTDGLGHWWTLYQEASPDQRRKMISALDDKAASPKRPRNRKKRKPRTSADS</sequence>
<feature type="compositionally biased region" description="Basic and acidic residues" evidence="9">
    <location>
        <begin position="428"/>
        <end position="440"/>
    </location>
</feature>
<keyword evidence="14" id="KW-1185">Reference proteome</keyword>
<dbReference type="Gene3D" id="3.30.460.10">
    <property type="entry name" value="Beta Polymerase, domain 2"/>
    <property type="match status" value="1"/>
</dbReference>
<dbReference type="NCBIfam" id="TIGR01942">
    <property type="entry name" value="pcnB"/>
    <property type="match status" value="1"/>
</dbReference>
<comment type="similarity">
    <text evidence="7 8">Belongs to the tRNA nucleotidyltransferase/poly(A) polymerase family.</text>
</comment>
<evidence type="ECO:0000256" key="3">
    <source>
        <dbReference type="ARBA" id="ARBA00022741"/>
    </source>
</evidence>
<dbReference type="RefSeq" id="WP_150278725.1">
    <property type="nucleotide sequence ID" value="NZ_BMFF01000006.1"/>
</dbReference>
<dbReference type="InterPro" id="IPR002646">
    <property type="entry name" value="PolA_pol_head_dom"/>
</dbReference>
<dbReference type="Pfam" id="PF12626">
    <property type="entry name" value="PolyA_pol_arg_C"/>
    <property type="match status" value="1"/>
</dbReference>
<evidence type="ECO:0000259" key="12">
    <source>
        <dbReference type="Pfam" id="PF12627"/>
    </source>
</evidence>
<feature type="active site" evidence="7">
    <location>
        <position position="74"/>
    </location>
</feature>
<protein>
    <recommendedName>
        <fullName evidence="7">Poly(A) polymerase I</fullName>
        <shortName evidence="7">PAP I</shortName>
        <ecNumber evidence="7">2.7.7.19</ecNumber>
    </recommendedName>
</protein>
<feature type="region of interest" description="Disordered" evidence="9">
    <location>
        <begin position="428"/>
        <end position="459"/>
    </location>
</feature>
<accession>A0ABQ1PZJ7</accession>
<keyword evidence="3 7" id="KW-0547">Nucleotide-binding</keyword>
<dbReference type="CDD" id="cd05398">
    <property type="entry name" value="NT_ClassII-CCAase"/>
    <property type="match status" value="1"/>
</dbReference>
<dbReference type="Pfam" id="PF01743">
    <property type="entry name" value="PolyA_pol"/>
    <property type="match status" value="1"/>
</dbReference>
<dbReference type="SUPFAM" id="SSF81301">
    <property type="entry name" value="Nucleotidyltransferase"/>
    <property type="match status" value="1"/>
</dbReference>
<dbReference type="PANTHER" id="PTHR43051:SF1">
    <property type="entry name" value="POLYNUCLEOTIDE ADENYLYLTRANSFERASE FAMILY PROTEIN"/>
    <property type="match status" value="1"/>
</dbReference>
<dbReference type="SUPFAM" id="SSF81891">
    <property type="entry name" value="Poly A polymerase C-terminal region-like"/>
    <property type="match status" value="1"/>
</dbReference>
<feature type="domain" description="Poly A polymerase head" evidence="10">
    <location>
        <begin position="56"/>
        <end position="191"/>
    </location>
</feature>
<evidence type="ECO:0000256" key="4">
    <source>
        <dbReference type="ARBA" id="ARBA00022840"/>
    </source>
</evidence>
<keyword evidence="1 7" id="KW-0507">mRNA processing</keyword>
<evidence type="ECO:0000256" key="6">
    <source>
        <dbReference type="ARBA" id="ARBA00023163"/>
    </source>
</evidence>
<evidence type="ECO:0000256" key="2">
    <source>
        <dbReference type="ARBA" id="ARBA00022679"/>
    </source>
</evidence>
<keyword evidence="6 7" id="KW-0804">Transcription</keyword>
<dbReference type="Proteomes" id="UP000638188">
    <property type="component" value="Unassembled WGS sequence"/>
</dbReference>